<evidence type="ECO:0000313" key="4">
    <source>
        <dbReference type="Proteomes" id="UP000237947"/>
    </source>
</evidence>
<proteinExistence type="predicted"/>
<organism evidence="3 4">
    <name type="scientific">Fastidiosipila sanguinis</name>
    <dbReference type="NCBI Taxonomy" id="236753"/>
    <lineage>
        <taxon>Bacteria</taxon>
        <taxon>Bacillati</taxon>
        <taxon>Bacillota</taxon>
        <taxon>Clostridia</taxon>
        <taxon>Eubacteriales</taxon>
        <taxon>Oscillospiraceae</taxon>
        <taxon>Fastidiosipila</taxon>
    </lineage>
</organism>
<gene>
    <name evidence="3" type="ORF">C5Q98_07030</name>
</gene>
<dbReference type="Proteomes" id="UP000237947">
    <property type="component" value="Chromosome"/>
</dbReference>
<sequence>MEKEFYSILEVANLLEITTQAVYKRLQQDKKELDPHVSTVNNKKSLSVEGVKLLASLMQLNDPFTKDVTNTEDSDLQQMKISNPDEIQEELLTYLKDDNERLRTEVQLLKNELAQTRALREQDKQNAIEERREYEEARKRTDTLLLKAMMAQEEAKKKKKPSLLAKLFGRDKEEDSESQNNN</sequence>
<keyword evidence="1" id="KW-0175">Coiled coil</keyword>
<dbReference type="AlphaFoldDB" id="A0A2S0KPM2"/>
<keyword evidence="4" id="KW-1185">Reference proteome</keyword>
<feature type="region of interest" description="Disordered" evidence="2">
    <location>
        <begin position="152"/>
        <end position="182"/>
    </location>
</feature>
<name>A0A2S0KPM2_9FIRM</name>
<protein>
    <recommendedName>
        <fullName evidence="5">DUF536 domain-containing protein</fullName>
    </recommendedName>
</protein>
<evidence type="ECO:0000313" key="3">
    <source>
        <dbReference type="EMBL" id="AVM42976.1"/>
    </source>
</evidence>
<dbReference type="EMBL" id="CP027226">
    <property type="protein sequence ID" value="AVM42976.1"/>
    <property type="molecule type" value="Genomic_DNA"/>
</dbReference>
<dbReference type="RefSeq" id="WP_106012924.1">
    <property type="nucleotide sequence ID" value="NZ_CP027226.1"/>
</dbReference>
<evidence type="ECO:0000256" key="1">
    <source>
        <dbReference type="SAM" id="Coils"/>
    </source>
</evidence>
<accession>A0A2S0KPM2</accession>
<feature type="coiled-coil region" evidence="1">
    <location>
        <begin position="92"/>
        <end position="144"/>
    </location>
</feature>
<evidence type="ECO:0008006" key="5">
    <source>
        <dbReference type="Google" id="ProtNLM"/>
    </source>
</evidence>
<reference evidence="4" key="1">
    <citation type="submission" date="2018-02" db="EMBL/GenBank/DDBJ databases">
        <authorList>
            <person name="Holder M.E."/>
            <person name="Ajami N.J."/>
            <person name="Petrosino J.F."/>
        </authorList>
    </citation>
    <scope>NUCLEOTIDE SEQUENCE [LARGE SCALE GENOMIC DNA]</scope>
    <source>
        <strain evidence="4">CCUG 47711</strain>
    </source>
</reference>
<dbReference type="KEGG" id="fsa:C5Q98_07030"/>
<evidence type="ECO:0000256" key="2">
    <source>
        <dbReference type="SAM" id="MobiDB-lite"/>
    </source>
</evidence>